<dbReference type="PROSITE" id="PS51471">
    <property type="entry name" value="FE2OG_OXY"/>
    <property type="match status" value="1"/>
</dbReference>
<evidence type="ECO:0000256" key="4">
    <source>
        <dbReference type="ARBA" id="ARBA00023002"/>
    </source>
</evidence>
<comment type="caution">
    <text evidence="7">The sequence shown here is derived from an EMBL/GenBank/DDBJ whole genome shotgun (WGS) entry which is preliminary data.</text>
</comment>
<reference evidence="7 8" key="1">
    <citation type="journal article" date="2018" name="IMA Fungus">
        <title>IMA Genome-F 9: Draft genome sequence of Annulohypoxylon stygium, Aspergillus mulundensis, Berkeleyomyces basicola (syn. Thielaviopsis basicola), Ceratocystis smalleyi, two Cercospora beticola strains, Coleophoma cylindrospora, Fusarium fracticaudum, Phialophora cf. hyalina, and Morchella septimelata.</title>
        <authorList>
            <person name="Wingfield B.D."/>
            <person name="Bills G.F."/>
            <person name="Dong Y."/>
            <person name="Huang W."/>
            <person name="Nel W.J."/>
            <person name="Swalarsk-Parry B.S."/>
            <person name="Vaghefi N."/>
            <person name="Wilken P.M."/>
            <person name="An Z."/>
            <person name="de Beer Z.W."/>
            <person name="De Vos L."/>
            <person name="Chen L."/>
            <person name="Duong T.A."/>
            <person name="Gao Y."/>
            <person name="Hammerbacher A."/>
            <person name="Kikkert J.R."/>
            <person name="Li Y."/>
            <person name="Li H."/>
            <person name="Li K."/>
            <person name="Li Q."/>
            <person name="Liu X."/>
            <person name="Ma X."/>
            <person name="Naidoo K."/>
            <person name="Pethybridge S.J."/>
            <person name="Sun J."/>
            <person name="Steenkamp E.T."/>
            <person name="van der Nest M.A."/>
            <person name="van Wyk S."/>
            <person name="Wingfield M.J."/>
            <person name="Xiong C."/>
            <person name="Yue Q."/>
            <person name="Zhang X."/>
        </authorList>
    </citation>
    <scope>NUCLEOTIDE SEQUENCE [LARGE SCALE GENOMIC DNA]</scope>
    <source>
        <strain evidence="7 8">BP6252</strain>
    </source>
</reference>
<dbReference type="PANTHER" id="PTHR10869">
    <property type="entry name" value="PROLYL 4-HYDROXYLASE ALPHA SUBUNIT"/>
    <property type="match status" value="1"/>
</dbReference>
<dbReference type="OrthoDB" id="420380at2759"/>
<dbReference type="InterPro" id="IPR005123">
    <property type="entry name" value="Oxoglu/Fe-dep_dioxygenase_dom"/>
</dbReference>
<keyword evidence="3" id="KW-0223">Dioxygenase</keyword>
<keyword evidence="8" id="KW-1185">Reference proteome</keyword>
<protein>
    <recommendedName>
        <fullName evidence="6">Fe2OG dioxygenase domain-containing protein</fullName>
    </recommendedName>
</protein>
<dbReference type="FunFam" id="2.60.120.620:FF:000027">
    <property type="entry name" value="Oxidoreductase, 2OG-Fe(II) oxygenase family family"/>
    <property type="match status" value="1"/>
</dbReference>
<dbReference type="InterPro" id="IPR044862">
    <property type="entry name" value="Pro_4_hyd_alph_FE2OG_OXY"/>
</dbReference>
<gene>
    <name evidence="7" type="ORF">BP6252_12671</name>
</gene>
<dbReference type="GO" id="GO:0004656">
    <property type="term" value="F:procollagen-proline 4-dioxygenase activity"/>
    <property type="evidence" value="ECO:0007669"/>
    <property type="project" value="TreeGrafter"/>
</dbReference>
<evidence type="ECO:0000256" key="2">
    <source>
        <dbReference type="ARBA" id="ARBA00022723"/>
    </source>
</evidence>
<accession>A0A3D8QDS6</accession>
<proteinExistence type="predicted"/>
<name>A0A3D8QDS6_9HELO</name>
<dbReference type="SMART" id="SM00702">
    <property type="entry name" value="P4Hc"/>
    <property type="match status" value="1"/>
</dbReference>
<evidence type="ECO:0000313" key="7">
    <source>
        <dbReference type="EMBL" id="RDW59584.1"/>
    </source>
</evidence>
<evidence type="ECO:0000256" key="1">
    <source>
        <dbReference type="ARBA" id="ARBA00001961"/>
    </source>
</evidence>
<dbReference type="PANTHER" id="PTHR10869:SF246">
    <property type="entry name" value="TRANSMEMBRANE PROLYL 4-HYDROXYLASE"/>
    <property type="match status" value="1"/>
</dbReference>
<evidence type="ECO:0000256" key="3">
    <source>
        <dbReference type="ARBA" id="ARBA00022964"/>
    </source>
</evidence>
<dbReference type="EMBL" id="PDLM01000016">
    <property type="protein sequence ID" value="RDW59584.1"/>
    <property type="molecule type" value="Genomic_DNA"/>
</dbReference>
<comment type="cofactor">
    <cofactor evidence="1">
        <name>L-ascorbate</name>
        <dbReference type="ChEBI" id="CHEBI:38290"/>
    </cofactor>
</comment>
<dbReference type="GO" id="GO:0031418">
    <property type="term" value="F:L-ascorbic acid binding"/>
    <property type="evidence" value="ECO:0007669"/>
    <property type="project" value="InterPro"/>
</dbReference>
<dbReference type="Proteomes" id="UP000256645">
    <property type="component" value="Unassembled WGS sequence"/>
</dbReference>
<dbReference type="GO" id="GO:0005506">
    <property type="term" value="F:iron ion binding"/>
    <property type="evidence" value="ECO:0007669"/>
    <property type="project" value="InterPro"/>
</dbReference>
<dbReference type="InterPro" id="IPR045054">
    <property type="entry name" value="P4HA-like"/>
</dbReference>
<dbReference type="InterPro" id="IPR006620">
    <property type="entry name" value="Pro_4_hyd_alph"/>
</dbReference>
<evidence type="ECO:0000259" key="6">
    <source>
        <dbReference type="PROSITE" id="PS51471"/>
    </source>
</evidence>
<dbReference type="Pfam" id="PF13640">
    <property type="entry name" value="2OG-FeII_Oxy_3"/>
    <property type="match status" value="1"/>
</dbReference>
<keyword evidence="2" id="KW-0479">Metal-binding</keyword>
<dbReference type="AlphaFoldDB" id="A0A3D8QDS6"/>
<sequence>MIGYFLALIPLYIVLYQPITNLIYGTPALQIQINPEIFLNTSFIAVEDATSRALDCPAHTYQTHILKLEPLIIYIEDFLTVSEQEHLIKISADKFEPSTVTTGQETSVNEEIRRSEVAFLDRDNVVRCIENRARAFQGWRENLHIERLRTQRYGPGGHYAHHYDWSGGSRAQDRVSTFMVYVDVSEDIQGGGTEFPRLRMKVGEESGMGRWCEFLDCEKMAEASGEGEGEGGGLVFRPVKRNAVFWVNIQPDGRGYEETWHAGLPVEKGEKVGLNIWSWGSARGA</sequence>
<keyword evidence="4" id="KW-0560">Oxidoreductase</keyword>
<dbReference type="Gene3D" id="2.60.120.620">
    <property type="entry name" value="q2cbj1_9rhob like domain"/>
    <property type="match status" value="1"/>
</dbReference>
<feature type="domain" description="Fe2OG dioxygenase" evidence="6">
    <location>
        <begin position="144"/>
        <end position="280"/>
    </location>
</feature>
<organism evidence="7 8">
    <name type="scientific">Coleophoma cylindrospora</name>
    <dbReference type="NCBI Taxonomy" id="1849047"/>
    <lineage>
        <taxon>Eukaryota</taxon>
        <taxon>Fungi</taxon>
        <taxon>Dikarya</taxon>
        <taxon>Ascomycota</taxon>
        <taxon>Pezizomycotina</taxon>
        <taxon>Leotiomycetes</taxon>
        <taxon>Helotiales</taxon>
        <taxon>Dermateaceae</taxon>
        <taxon>Coleophoma</taxon>
    </lineage>
</organism>
<evidence type="ECO:0000313" key="8">
    <source>
        <dbReference type="Proteomes" id="UP000256645"/>
    </source>
</evidence>
<keyword evidence="5" id="KW-0408">Iron</keyword>
<dbReference type="GO" id="GO:0005783">
    <property type="term" value="C:endoplasmic reticulum"/>
    <property type="evidence" value="ECO:0007669"/>
    <property type="project" value="TreeGrafter"/>
</dbReference>
<dbReference type="STRING" id="1849047.A0A3D8QDS6"/>
<evidence type="ECO:0000256" key="5">
    <source>
        <dbReference type="ARBA" id="ARBA00023004"/>
    </source>
</evidence>